<evidence type="ECO:0000313" key="2">
    <source>
        <dbReference type="Proteomes" id="UP000594014"/>
    </source>
</evidence>
<sequence>MAIVDVVKYDGSPGVFAWKYPNVELGTWTQLIVNESQEAVLYKGGQALDWFGPGRHTLETANIPILNNLINLPFGGRSPFTAEVWYVNKVNSLDVKWGTPTPIQLQDPKYNVFVPLRAFGQFGIKISDSKLFLTKLVGTLPQFTSNDIVKYFRGAYLAKVKDDISEYLIKKKISVIEINAYINEISESLKENILPIFSEFGIDLVNFYVNDISVPEDDSAVIKLKDALAKKAEMDIIGYSYTQERSFDTLEGAATNQGSGSAPIMGAGLGLGMGMGLGSNFGGAFGEMGKSINTNQSKECPHCRKQIGSEYNFCPFCGKDTTLAANQKVCPKCGSSNNSGLKFCGQCGNSLIKTCPKCNEAVDDKQKFCPHCGNSLIKKCSSCGCELGDNLKFCPECGKKVDGDSNE</sequence>
<protein>
    <submittedName>
        <fullName evidence="1">SPFH domain-containing protein</fullName>
    </submittedName>
</protein>
<name>A0ACD1AB56_9FIRM</name>
<accession>A0ACD1AB56</accession>
<proteinExistence type="predicted"/>
<dbReference type="EMBL" id="CP042469">
    <property type="protein sequence ID" value="QOX63650.1"/>
    <property type="molecule type" value="Genomic_DNA"/>
</dbReference>
<gene>
    <name evidence="1" type="ORF">FRZ06_09955</name>
</gene>
<organism evidence="1 2">
    <name type="scientific">Anoxybacterium hadale</name>
    <dbReference type="NCBI Taxonomy" id="3408580"/>
    <lineage>
        <taxon>Bacteria</taxon>
        <taxon>Bacillati</taxon>
        <taxon>Bacillota</taxon>
        <taxon>Clostridia</taxon>
        <taxon>Peptostreptococcales</taxon>
        <taxon>Anaerovoracaceae</taxon>
        <taxon>Anoxybacterium</taxon>
    </lineage>
</organism>
<keyword evidence="2" id="KW-1185">Reference proteome</keyword>
<reference evidence="1" key="1">
    <citation type="submission" date="2019-08" db="EMBL/GenBank/DDBJ databases">
        <title>Genome sequence of Clostridiales bacterium MT110.</title>
        <authorList>
            <person name="Cao J."/>
        </authorList>
    </citation>
    <scope>NUCLEOTIDE SEQUENCE</scope>
    <source>
        <strain evidence="1">MT110</strain>
    </source>
</reference>
<dbReference type="Proteomes" id="UP000594014">
    <property type="component" value="Chromosome"/>
</dbReference>
<evidence type="ECO:0000313" key="1">
    <source>
        <dbReference type="EMBL" id="QOX63650.1"/>
    </source>
</evidence>